<dbReference type="EMBL" id="LAZR01024456">
    <property type="protein sequence ID" value="KKL75077.1"/>
    <property type="molecule type" value="Genomic_DNA"/>
</dbReference>
<comment type="caution">
    <text evidence="1">The sequence shown here is derived from an EMBL/GenBank/DDBJ whole genome shotgun (WGS) entry which is preliminary data.</text>
</comment>
<evidence type="ECO:0000313" key="1">
    <source>
        <dbReference type="EMBL" id="KKL75077.1"/>
    </source>
</evidence>
<reference evidence="1" key="1">
    <citation type="journal article" date="2015" name="Nature">
        <title>Complex archaea that bridge the gap between prokaryotes and eukaryotes.</title>
        <authorList>
            <person name="Spang A."/>
            <person name="Saw J.H."/>
            <person name="Jorgensen S.L."/>
            <person name="Zaremba-Niedzwiedzka K."/>
            <person name="Martijn J."/>
            <person name="Lind A.E."/>
            <person name="van Eijk R."/>
            <person name="Schleper C."/>
            <person name="Guy L."/>
            <person name="Ettema T.J."/>
        </authorList>
    </citation>
    <scope>NUCLEOTIDE SEQUENCE</scope>
</reference>
<protein>
    <submittedName>
        <fullName evidence="1">Uncharacterized protein</fullName>
    </submittedName>
</protein>
<gene>
    <name evidence="1" type="ORF">LCGC14_2058490</name>
</gene>
<sequence>MAKFTDSKGRDWLIRVDVAAIRHIRDLFEINLGDIGEAPKYLVRLADDVVLLCDLLFVLCEEQAKEKKISDEDFGRSLAGDAIDHATMALEEAITDFFPQRKRSLLQRLRKKIETVRTTGMELVGARLDDPNLDLELGQMMKAKMDEAIKHSLTQLRSASSLQESSAESTPTP</sequence>
<proteinExistence type="predicted"/>
<accession>A0A0F9HIV1</accession>
<name>A0A0F9HIV1_9ZZZZ</name>
<dbReference type="AlphaFoldDB" id="A0A0F9HIV1"/>
<organism evidence="1">
    <name type="scientific">marine sediment metagenome</name>
    <dbReference type="NCBI Taxonomy" id="412755"/>
    <lineage>
        <taxon>unclassified sequences</taxon>
        <taxon>metagenomes</taxon>
        <taxon>ecological metagenomes</taxon>
    </lineage>
</organism>